<name>A0ABP0DKR5_9PEZI</name>
<feature type="compositionally biased region" description="Low complexity" evidence="2">
    <location>
        <begin position="333"/>
        <end position="359"/>
    </location>
</feature>
<accession>A0ABP0DKR5</accession>
<feature type="coiled-coil region" evidence="1">
    <location>
        <begin position="1242"/>
        <end position="1269"/>
    </location>
</feature>
<feature type="compositionally biased region" description="Polar residues" evidence="2">
    <location>
        <begin position="793"/>
        <end position="812"/>
    </location>
</feature>
<sequence length="1593" mass="164810">MASLPQGWESDYDGNRWFFRYKPTGAVQYMFPKEGDEFSVYCDNFWPVAQSVSPPLEERSERKYQLHDPHQSAYTTSSTTIRNGGNSSTSATLGRNEFLSASSFDMYGGFLGPASLSDVSPVDEDDVVPNMIATAAEDPTQRGIVEVASDPADSMPSKTKSSAEVLIGAAETASSVTPSIDVVEIHELPDTATLGGRHYASDPVGNISELATEQTLQCKDELAPAELDGGTIQIQPGSIEEVERLAREPNAVATETVMTSTPPPSTPVPSTAPAASPPLLPMSSDTQVQAKEIASDISADTARPNPGSNAQKGPDASPLIDRHTLSYHPLQFSSSSTGPTSTTCTPGNSLPSAPTTTTTPRDDTAPRPIVNAKLAAAEITSDCNSPPPHEQQRQATPESVHINNAAPAVISSCQLSSGQAAPSTQQTQSPAAPSALANRPQPPTSGQWDLNRVPSILQPASNRAARTQSLVTPKSESGLVLSDVPLVLRPANNKTTLSASQPADSSANSGKAKDISKLASGDLEQTNINQAFVAPSTTDKTSFPLPQSELVPAPLRLSRQASPSSPAPCESMSPIPNTPTTATIIVAPTSLDIMTADDVIPVPLRPRSPSLTHTSPSAFGILPPSGSLSQQESVASAALPSTVSPPTSGFLDETPPAIESPSTTQLHPDPGVVMSANFARIASAAPQSPLELPLASGPLCAPSVSDGDAASSNDQHRWPQASAATLVTPLPKSPPINAAPGMILPEQQKRISVVQRKAVGGAVATPAVSAKGTTSPRPVAAQSPQLADASGTPILSPSPASFMSSEASTTPHRPSVSSVSSQSSQSGGAFLLQRAPSATQSIQSDYRMPSQGTNTPQQFQPSPVSSVNSMYSSPVPGATLPQHAPTNAAAQPITNRMSTYSFAGQHPAGQNAIGEPFQTSVAPSTLPQPGAVPGAMPQHRMSLPDQLLNQQGQPFFSPPPLAKGGIPPPLPNRVMTPQQSVQAGQMPSPATKDAPGAASTPGATPGSLSASPVPRASSTAAPGTVPTQFPHLQHAQTMPATLPHHLAPHSHHSQATSLPPQPNPNQPYRPVQGQSVPGQPVQQPMIMGPNGVLIPLSQAYPYSATPQQVPQQPMQNQRPPQVQPQPQAYVPAAYIPGTTTTPASGAAAPAGIGSPHPASTYRPYTTANPAMNVGTAPARPAATSVASSSSSGSGLFSKLLKNPAVKRTAFAIGGALVGESIGLSGAAGARIGTSAYSSHQQYKRQSAQQAAIENAAQKAQANAAQAQQQQILAAQQQAVGGRPPLYPMHTAPGQLQQSASMPPRTPGAPTVPQPYIPGQPVTGQAMPVQGGRPNIPVSHSAPPGQMQHAPGTPYIPGQSSPGMRDTTNPAPGAAIGMAAGQDRATSGRPHGTTAGRGYNHNQRPPGATGMPPGHTAGRGRGAGPMPSAAGTTGAGRGAPTSNEQLANTVFNTLLDAHQHQHQQQQDPYSAILQQQQQQQNAFYNILSQQQQQQQQQQNSFYDILNQQQQQQQNSFYDILSQSQQTSFGIAAVTPAPVPVFDMNTNTQIDIDVTNNFTVDDGSGTGDWGGDGGNYGGDTGDFGSNIGGDLGGDF</sequence>
<evidence type="ECO:0000313" key="3">
    <source>
        <dbReference type="EMBL" id="CAK7268777.1"/>
    </source>
</evidence>
<proteinExistence type="predicted"/>
<evidence type="ECO:0000313" key="4">
    <source>
        <dbReference type="Proteomes" id="UP001642501"/>
    </source>
</evidence>
<feature type="region of interest" description="Disordered" evidence="2">
    <location>
        <begin position="1043"/>
        <end position="1086"/>
    </location>
</feature>
<feature type="compositionally biased region" description="Polar residues" evidence="2">
    <location>
        <begin position="1016"/>
        <end position="1027"/>
    </location>
</feature>
<feature type="region of interest" description="Disordered" evidence="2">
    <location>
        <begin position="254"/>
        <end position="367"/>
    </location>
</feature>
<feature type="compositionally biased region" description="Polar residues" evidence="2">
    <location>
        <begin position="836"/>
        <end position="860"/>
    </location>
</feature>
<evidence type="ECO:0000256" key="2">
    <source>
        <dbReference type="SAM" id="MobiDB-lite"/>
    </source>
</evidence>
<feature type="compositionally biased region" description="Polar residues" evidence="2">
    <location>
        <begin position="1357"/>
        <end position="1368"/>
    </location>
</feature>
<feature type="region of interest" description="Disordered" evidence="2">
    <location>
        <begin position="1339"/>
        <end position="1442"/>
    </location>
</feature>
<feature type="compositionally biased region" description="Low complexity" evidence="2">
    <location>
        <begin position="1106"/>
        <end position="1124"/>
    </location>
</feature>
<feature type="compositionally biased region" description="Polar residues" evidence="2">
    <location>
        <begin position="975"/>
        <end position="985"/>
    </location>
</feature>
<comment type="caution">
    <text evidence="3">The sequence shown here is derived from an EMBL/GenBank/DDBJ whole genome shotgun (WGS) entry which is preliminary data.</text>
</comment>
<feature type="region of interest" description="Disordered" evidence="2">
    <location>
        <begin position="1104"/>
        <end position="1124"/>
    </location>
</feature>
<dbReference type="EMBL" id="CAWUOM010000050">
    <property type="protein sequence ID" value="CAK7268777.1"/>
    <property type="molecule type" value="Genomic_DNA"/>
</dbReference>
<feature type="compositionally biased region" description="Low complexity" evidence="2">
    <location>
        <begin position="815"/>
        <end position="826"/>
    </location>
</feature>
<feature type="compositionally biased region" description="Polar residues" evidence="2">
    <location>
        <begin position="917"/>
        <end position="927"/>
    </location>
</feature>
<feature type="compositionally biased region" description="Low complexity" evidence="2">
    <location>
        <begin position="1369"/>
        <end position="1380"/>
    </location>
</feature>
<feature type="compositionally biased region" description="Pro residues" evidence="2">
    <location>
        <begin position="956"/>
        <end position="971"/>
    </location>
</feature>
<feature type="compositionally biased region" description="Low complexity" evidence="2">
    <location>
        <begin position="994"/>
        <end position="1007"/>
    </location>
</feature>
<dbReference type="Proteomes" id="UP001642501">
    <property type="component" value="Unassembled WGS sequence"/>
</dbReference>
<organism evidence="3 4">
    <name type="scientific">Sporothrix epigloea</name>
    <dbReference type="NCBI Taxonomy" id="1892477"/>
    <lineage>
        <taxon>Eukaryota</taxon>
        <taxon>Fungi</taxon>
        <taxon>Dikarya</taxon>
        <taxon>Ascomycota</taxon>
        <taxon>Pezizomycotina</taxon>
        <taxon>Sordariomycetes</taxon>
        <taxon>Sordariomycetidae</taxon>
        <taxon>Ophiostomatales</taxon>
        <taxon>Ophiostomataceae</taxon>
        <taxon>Sporothrix</taxon>
    </lineage>
</organism>
<protein>
    <recommendedName>
        <fullName evidence="5">WW domain-containing protein</fullName>
    </recommendedName>
</protein>
<feature type="compositionally biased region" description="Polar residues" evidence="2">
    <location>
        <begin position="414"/>
        <end position="431"/>
    </location>
</feature>
<feature type="compositionally biased region" description="Polar residues" evidence="2">
    <location>
        <begin position="72"/>
        <end position="90"/>
    </location>
</feature>
<gene>
    <name evidence="3" type="ORF">SEPCBS57363_003264</name>
</gene>
<evidence type="ECO:0000256" key="1">
    <source>
        <dbReference type="SAM" id="Coils"/>
    </source>
</evidence>
<evidence type="ECO:0008006" key="5">
    <source>
        <dbReference type="Google" id="ProtNLM"/>
    </source>
</evidence>
<feature type="region of interest" description="Disordered" evidence="2">
    <location>
        <begin position="414"/>
        <end position="451"/>
    </location>
</feature>
<feature type="compositionally biased region" description="Polar residues" evidence="2">
    <location>
        <begin position="493"/>
        <end position="509"/>
    </location>
</feature>
<feature type="compositionally biased region" description="Low complexity" evidence="2">
    <location>
        <begin position="1070"/>
        <end position="1084"/>
    </location>
</feature>
<keyword evidence="4" id="KW-1185">Reference proteome</keyword>
<feature type="region of interest" description="Disordered" evidence="2">
    <location>
        <begin position="762"/>
        <end position="873"/>
    </location>
</feature>
<reference evidence="3 4" key="1">
    <citation type="submission" date="2024-01" db="EMBL/GenBank/DDBJ databases">
        <authorList>
            <person name="Allen C."/>
            <person name="Tagirdzhanova G."/>
        </authorList>
    </citation>
    <scope>NUCLEOTIDE SEQUENCE [LARGE SCALE GENOMIC DNA]</scope>
    <source>
        <strain evidence="3 4">CBS 573.63</strain>
    </source>
</reference>
<feature type="region of interest" description="Disordered" evidence="2">
    <location>
        <begin position="909"/>
        <end position="1028"/>
    </location>
</feature>
<feature type="region of interest" description="Disordered" evidence="2">
    <location>
        <begin position="493"/>
        <end position="514"/>
    </location>
</feature>
<feature type="compositionally biased region" description="Low complexity" evidence="2">
    <location>
        <begin position="861"/>
        <end position="873"/>
    </location>
</feature>
<keyword evidence="1" id="KW-0175">Coiled coil</keyword>
<feature type="region of interest" description="Disordered" evidence="2">
    <location>
        <begin position="64"/>
        <end position="90"/>
    </location>
</feature>